<feature type="transmembrane region" description="Helical" evidence="7">
    <location>
        <begin position="576"/>
        <end position="598"/>
    </location>
</feature>
<evidence type="ECO:0000256" key="2">
    <source>
        <dbReference type="ARBA" id="ARBA00022448"/>
    </source>
</evidence>
<comment type="subcellular location">
    <subcellularLocation>
        <location evidence="1">Membrane</location>
        <topology evidence="1">Multi-pass membrane protein</topology>
    </subcellularLocation>
</comment>
<feature type="transmembrane region" description="Helical" evidence="7">
    <location>
        <begin position="192"/>
        <end position="212"/>
    </location>
</feature>
<evidence type="ECO:0000256" key="4">
    <source>
        <dbReference type="ARBA" id="ARBA00022737"/>
    </source>
</evidence>
<dbReference type="PROSITE" id="PS51202">
    <property type="entry name" value="RCK_C"/>
    <property type="match status" value="2"/>
</dbReference>
<dbReference type="RefSeq" id="WP_077925749.1">
    <property type="nucleotide sequence ID" value="NZ_BAABKE010000005.1"/>
</dbReference>
<dbReference type="Gene3D" id="3.30.70.1450">
    <property type="entry name" value="Regulator of K+ conductance, C-terminal domain"/>
    <property type="match status" value="2"/>
</dbReference>
<sequence>MLSYINFQLIPFLTNDQLFSLLVLVAAFITFLIGRIRYDFVALGALLALVLSGIVPITQTFNGFSHPAVVTVASVLVLSHAIGKTGITYHLSKRLGYFSDSPSMLVFTLAGLVAFFSAFMNDVGALALIMPIAIQLCQRYDIAPAKVLMPMAFASLLGGTITVIGTPPNLIVANYRESIGLSQFNMFDFTPTGLIISVVGLLYLSLIGWRLIPNRRSESSQTKFTTDNYLLEAKVEHGNKVVDKTVAILEEISENSVKVVVIIRGARRIIAPSSEEIIRCNDTLLLEGQPEELKQLELLTGMNLTRSSANKNIPHDKLEVLEVVINPGSRMDNRTLSELQFREKYGLNVIGVARQGENIRKRFSRIQLKVGDVLLVQGHSDELPETLRYLGCFPLAERDISLKASYRLLPTILIFLGSIILVATQTLPPQISFPLAVFLLVIFKLLPIRDVYRSQEGPLLMLLGCFITVGLALQQTGVTAILANKLVGIIGDLPDVMILGIIILITMIITDVINSSATAVIMCPIAYGISQQLGHNPDAYLMGVAIASSCTFNTPIGHHSNTLVMGPAGYQFGDYWRVGLILDILILITVTPALLWVWPLS</sequence>
<proteinExistence type="predicted"/>
<dbReference type="Pfam" id="PF03600">
    <property type="entry name" value="CitMHS"/>
    <property type="match status" value="1"/>
</dbReference>
<keyword evidence="10" id="KW-1185">Reference proteome</keyword>
<keyword evidence="6 7" id="KW-0472">Membrane</keyword>
<gene>
    <name evidence="9" type="ORF">GCM10023338_16850</name>
</gene>
<evidence type="ECO:0000256" key="5">
    <source>
        <dbReference type="ARBA" id="ARBA00022989"/>
    </source>
</evidence>
<feature type="domain" description="RCK C-terminal" evidence="8">
    <location>
        <begin position="308"/>
        <end position="392"/>
    </location>
</feature>
<dbReference type="SUPFAM" id="SSF116726">
    <property type="entry name" value="TrkA C-terminal domain-like"/>
    <property type="match status" value="2"/>
</dbReference>
<feature type="transmembrane region" description="Helical" evidence="7">
    <location>
        <begin position="459"/>
        <end position="484"/>
    </location>
</feature>
<evidence type="ECO:0000256" key="6">
    <source>
        <dbReference type="ARBA" id="ARBA00023136"/>
    </source>
</evidence>
<keyword evidence="3 7" id="KW-0812">Transmembrane</keyword>
<dbReference type="InterPro" id="IPR004680">
    <property type="entry name" value="Cit_transptr-like_dom"/>
</dbReference>
<dbReference type="Pfam" id="PF02080">
    <property type="entry name" value="TrkA_C"/>
    <property type="match status" value="2"/>
</dbReference>
<dbReference type="Proteomes" id="UP001500631">
    <property type="component" value="Unassembled WGS sequence"/>
</dbReference>
<feature type="transmembrane region" description="Helical" evidence="7">
    <location>
        <begin position="408"/>
        <end position="425"/>
    </location>
</feature>
<dbReference type="PANTHER" id="PTHR43652:SF2">
    <property type="entry name" value="BASIC AMINO ACID ANTIPORTER YFCC-RELATED"/>
    <property type="match status" value="1"/>
</dbReference>
<evidence type="ECO:0000259" key="8">
    <source>
        <dbReference type="PROSITE" id="PS51202"/>
    </source>
</evidence>
<keyword evidence="4" id="KW-0677">Repeat</keyword>
<feature type="transmembrane region" description="Helical" evidence="7">
    <location>
        <begin position="12"/>
        <end position="33"/>
    </location>
</feature>
<dbReference type="InterPro" id="IPR036721">
    <property type="entry name" value="RCK_C_sf"/>
</dbReference>
<feature type="domain" description="RCK C-terminal" evidence="8">
    <location>
        <begin position="218"/>
        <end position="302"/>
    </location>
</feature>
<evidence type="ECO:0000256" key="1">
    <source>
        <dbReference type="ARBA" id="ARBA00004141"/>
    </source>
</evidence>
<dbReference type="PROSITE" id="PS01271">
    <property type="entry name" value="NA_SULFATE"/>
    <property type="match status" value="1"/>
</dbReference>
<comment type="caution">
    <text evidence="9">The sequence shown here is derived from an EMBL/GenBank/DDBJ whole genome shotgun (WGS) entry which is preliminary data.</text>
</comment>
<organism evidence="9 10">
    <name type="scientific">Wohlfahrtiimonas larvae</name>
    <dbReference type="NCBI Taxonomy" id="1157986"/>
    <lineage>
        <taxon>Bacteria</taxon>
        <taxon>Pseudomonadati</taxon>
        <taxon>Pseudomonadota</taxon>
        <taxon>Gammaproteobacteria</taxon>
        <taxon>Cardiobacteriales</taxon>
        <taxon>Ignatzschineriaceae</taxon>
        <taxon>Wohlfahrtiimonas</taxon>
    </lineage>
</organism>
<feature type="transmembrane region" description="Helical" evidence="7">
    <location>
        <begin position="152"/>
        <end position="172"/>
    </location>
</feature>
<dbReference type="InterPro" id="IPR031312">
    <property type="entry name" value="Na/sul_symport_CS"/>
</dbReference>
<feature type="transmembrane region" description="Helical" evidence="7">
    <location>
        <begin position="40"/>
        <end position="58"/>
    </location>
</feature>
<keyword evidence="5 7" id="KW-1133">Transmembrane helix</keyword>
<reference evidence="10" key="1">
    <citation type="journal article" date="2019" name="Int. J. Syst. Evol. Microbiol.">
        <title>The Global Catalogue of Microorganisms (GCM) 10K type strain sequencing project: providing services to taxonomists for standard genome sequencing and annotation.</title>
        <authorList>
            <consortium name="The Broad Institute Genomics Platform"/>
            <consortium name="The Broad Institute Genome Sequencing Center for Infectious Disease"/>
            <person name="Wu L."/>
            <person name="Ma J."/>
        </authorList>
    </citation>
    <scope>NUCLEOTIDE SEQUENCE [LARGE SCALE GENOMIC DNA]</scope>
    <source>
        <strain evidence="10">JCM 18424</strain>
    </source>
</reference>
<evidence type="ECO:0000313" key="9">
    <source>
        <dbReference type="EMBL" id="GAA5101246.1"/>
    </source>
</evidence>
<dbReference type="InterPro" id="IPR051679">
    <property type="entry name" value="DASS-Related_Transporters"/>
</dbReference>
<name>A0ABP9MU21_9GAMM</name>
<protein>
    <submittedName>
        <fullName evidence="9">SLC13 family permease</fullName>
    </submittedName>
</protein>
<keyword evidence="2" id="KW-0813">Transport</keyword>
<dbReference type="PANTHER" id="PTHR43652">
    <property type="entry name" value="BASIC AMINO ACID ANTIPORTER YFCC-RELATED"/>
    <property type="match status" value="1"/>
</dbReference>
<feature type="transmembrane region" description="Helical" evidence="7">
    <location>
        <begin position="431"/>
        <end position="447"/>
    </location>
</feature>
<feature type="transmembrane region" description="Helical" evidence="7">
    <location>
        <begin position="496"/>
        <end position="527"/>
    </location>
</feature>
<evidence type="ECO:0000256" key="7">
    <source>
        <dbReference type="SAM" id="Phobius"/>
    </source>
</evidence>
<accession>A0ABP9MU21</accession>
<evidence type="ECO:0000256" key="3">
    <source>
        <dbReference type="ARBA" id="ARBA00022692"/>
    </source>
</evidence>
<dbReference type="EMBL" id="BAABKE010000005">
    <property type="protein sequence ID" value="GAA5101246.1"/>
    <property type="molecule type" value="Genomic_DNA"/>
</dbReference>
<evidence type="ECO:0000313" key="10">
    <source>
        <dbReference type="Proteomes" id="UP001500631"/>
    </source>
</evidence>
<dbReference type="InterPro" id="IPR006037">
    <property type="entry name" value="RCK_C"/>
</dbReference>